<dbReference type="GO" id="GO:0005743">
    <property type="term" value="C:mitochondrial inner membrane"/>
    <property type="evidence" value="ECO:0007669"/>
    <property type="project" value="UniProtKB-SubCell"/>
</dbReference>
<protein>
    <recommendedName>
        <fullName evidence="14">NADH dehydrogenase [ubiquinone] 1 subunit C2</fullName>
    </recommendedName>
</protein>
<name>A0AAN9B161_9CAEN</name>
<keyword evidence="4" id="KW-0679">Respiratory chain</keyword>
<keyword evidence="13" id="KW-1185">Reference proteome</keyword>
<dbReference type="EMBL" id="JBAMIC010000013">
    <property type="protein sequence ID" value="KAK7097193.1"/>
    <property type="molecule type" value="Genomic_DNA"/>
</dbReference>
<comment type="subcellular location">
    <subcellularLocation>
        <location evidence="1">Mitochondrion inner membrane</location>
        <topology evidence="1">Single-pass membrane protein</topology>
        <orientation evidence="1">Matrix side</orientation>
    </subcellularLocation>
</comment>
<dbReference type="PANTHER" id="PTHR13099:SF0">
    <property type="entry name" value="NADH DEHYDROGENASE [UBIQUINONE] 1 SUBUNIT C2-RELATED"/>
    <property type="match status" value="1"/>
</dbReference>
<comment type="caution">
    <text evidence="12">The sequence shown here is derived from an EMBL/GenBank/DDBJ whole genome shotgun (WGS) entry which is preliminary data.</text>
</comment>
<evidence type="ECO:0000313" key="13">
    <source>
        <dbReference type="Proteomes" id="UP001374579"/>
    </source>
</evidence>
<evidence type="ECO:0000256" key="3">
    <source>
        <dbReference type="ARBA" id="ARBA00022448"/>
    </source>
</evidence>
<comment type="similarity">
    <text evidence="2">Belongs to the complex I NDUFC2 subunit family.</text>
</comment>
<reference evidence="12 13" key="1">
    <citation type="submission" date="2024-02" db="EMBL/GenBank/DDBJ databases">
        <title>Chromosome-scale genome assembly of the rough periwinkle Littorina saxatilis.</title>
        <authorList>
            <person name="De Jode A."/>
            <person name="Faria R."/>
            <person name="Formenti G."/>
            <person name="Sims Y."/>
            <person name="Smith T.P."/>
            <person name="Tracey A."/>
            <person name="Wood J.M.D."/>
            <person name="Zagrodzka Z.B."/>
            <person name="Johannesson K."/>
            <person name="Butlin R.K."/>
            <person name="Leder E.H."/>
        </authorList>
    </citation>
    <scope>NUCLEOTIDE SEQUENCE [LARGE SCALE GENOMIC DNA]</scope>
    <source>
        <strain evidence="12">Snail1</strain>
        <tissue evidence="12">Muscle</tissue>
    </source>
</reference>
<keyword evidence="6" id="KW-0999">Mitochondrion inner membrane</keyword>
<dbReference type="InterPro" id="IPR009423">
    <property type="entry name" value="NDUC2"/>
</dbReference>
<keyword evidence="5 11" id="KW-0812">Transmembrane</keyword>
<evidence type="ECO:0000313" key="12">
    <source>
        <dbReference type="EMBL" id="KAK7097193.1"/>
    </source>
</evidence>
<dbReference type="GO" id="GO:0006120">
    <property type="term" value="P:mitochondrial electron transport, NADH to ubiquinone"/>
    <property type="evidence" value="ECO:0007669"/>
    <property type="project" value="InterPro"/>
</dbReference>
<evidence type="ECO:0000256" key="9">
    <source>
        <dbReference type="ARBA" id="ARBA00023128"/>
    </source>
</evidence>
<evidence type="ECO:0000256" key="4">
    <source>
        <dbReference type="ARBA" id="ARBA00022660"/>
    </source>
</evidence>
<evidence type="ECO:0000256" key="8">
    <source>
        <dbReference type="ARBA" id="ARBA00022989"/>
    </source>
</evidence>
<evidence type="ECO:0000256" key="2">
    <source>
        <dbReference type="ARBA" id="ARBA00008674"/>
    </source>
</evidence>
<evidence type="ECO:0000256" key="7">
    <source>
        <dbReference type="ARBA" id="ARBA00022982"/>
    </source>
</evidence>
<accession>A0AAN9B161</accession>
<evidence type="ECO:0008006" key="14">
    <source>
        <dbReference type="Google" id="ProtNLM"/>
    </source>
</evidence>
<evidence type="ECO:0000256" key="1">
    <source>
        <dbReference type="ARBA" id="ARBA00004298"/>
    </source>
</evidence>
<evidence type="ECO:0000256" key="5">
    <source>
        <dbReference type="ARBA" id="ARBA00022692"/>
    </source>
</evidence>
<dbReference type="AlphaFoldDB" id="A0AAN9B161"/>
<proteinExistence type="inferred from homology"/>
<evidence type="ECO:0000256" key="10">
    <source>
        <dbReference type="ARBA" id="ARBA00023136"/>
    </source>
</evidence>
<sequence>MPTPITLLEFFGASSGVGLAMLLNLSQRKPMNTGLYKHAALAAVGYFCGQSAETYYKRKERETLLILEDYVRRHPEDFPDEGPKTYGDVLLKWYPVR</sequence>
<keyword evidence="10 11" id="KW-0472">Membrane</keyword>
<evidence type="ECO:0000256" key="11">
    <source>
        <dbReference type="SAM" id="Phobius"/>
    </source>
</evidence>
<evidence type="ECO:0000256" key="6">
    <source>
        <dbReference type="ARBA" id="ARBA00022792"/>
    </source>
</evidence>
<feature type="transmembrane region" description="Helical" evidence="11">
    <location>
        <begin position="6"/>
        <end position="25"/>
    </location>
</feature>
<keyword evidence="7" id="KW-0249">Electron transport</keyword>
<gene>
    <name evidence="12" type="ORF">V1264_004206</name>
</gene>
<organism evidence="12 13">
    <name type="scientific">Littorina saxatilis</name>
    <dbReference type="NCBI Taxonomy" id="31220"/>
    <lineage>
        <taxon>Eukaryota</taxon>
        <taxon>Metazoa</taxon>
        <taxon>Spiralia</taxon>
        <taxon>Lophotrochozoa</taxon>
        <taxon>Mollusca</taxon>
        <taxon>Gastropoda</taxon>
        <taxon>Caenogastropoda</taxon>
        <taxon>Littorinimorpha</taxon>
        <taxon>Littorinoidea</taxon>
        <taxon>Littorinidae</taxon>
        <taxon>Littorina</taxon>
    </lineage>
</organism>
<dbReference type="Pfam" id="PF06374">
    <property type="entry name" value="NDUF_C2"/>
    <property type="match status" value="1"/>
</dbReference>
<keyword evidence="9" id="KW-0496">Mitochondrion</keyword>
<keyword evidence="8 11" id="KW-1133">Transmembrane helix</keyword>
<keyword evidence="3" id="KW-0813">Transport</keyword>
<dbReference type="PANTHER" id="PTHR13099">
    <property type="entry name" value="NADH-UBIQUINONE OXIDOREDUCTASE SUBUNIT B14.5B"/>
    <property type="match status" value="1"/>
</dbReference>
<dbReference type="Proteomes" id="UP001374579">
    <property type="component" value="Unassembled WGS sequence"/>
</dbReference>